<dbReference type="Gene3D" id="3.20.20.450">
    <property type="entry name" value="EAL domain"/>
    <property type="match status" value="1"/>
</dbReference>
<sequence>MTRDALVLDYQPRHCLRTGDLLAVEAILRWPMRRLGSATGPNLPTTPDRGLARMLSELVLHAACAEAKTWARPDIRISVKLLGPQLSSEDLCRQVRTALAQTGLPPESLEIAIPEQLAFRLDDDAATAFAGLRDIGVNLLLDEFGHAVASLVALRDLPLTALKCDRLMLRGLPTDHEALALTRAVIETSHAIGLSVCADGVDQGRQRATLEALGLDEGQGMIFSPPLPTAEMRLYLQRLR</sequence>
<feature type="domain" description="EAL" evidence="1">
    <location>
        <begin position="1"/>
        <end position="240"/>
    </location>
</feature>
<dbReference type="InterPro" id="IPR052155">
    <property type="entry name" value="Biofilm_reg_signaling"/>
</dbReference>
<dbReference type="PANTHER" id="PTHR44757:SF2">
    <property type="entry name" value="BIOFILM ARCHITECTURE MAINTENANCE PROTEIN MBAA"/>
    <property type="match status" value="1"/>
</dbReference>
<dbReference type="InterPro" id="IPR035919">
    <property type="entry name" value="EAL_sf"/>
</dbReference>
<dbReference type="Proteomes" id="UP000708298">
    <property type="component" value="Unassembled WGS sequence"/>
</dbReference>
<protein>
    <submittedName>
        <fullName evidence="2">EAL domain-containing protein</fullName>
    </submittedName>
</protein>
<dbReference type="Pfam" id="PF00563">
    <property type="entry name" value="EAL"/>
    <property type="match status" value="1"/>
</dbReference>
<organism evidence="2 3">
    <name type="scientific">Acidisoma silvae</name>
    <dbReference type="NCBI Taxonomy" id="2802396"/>
    <lineage>
        <taxon>Bacteria</taxon>
        <taxon>Pseudomonadati</taxon>
        <taxon>Pseudomonadota</taxon>
        <taxon>Alphaproteobacteria</taxon>
        <taxon>Acetobacterales</taxon>
        <taxon>Acidocellaceae</taxon>
        <taxon>Acidisoma</taxon>
    </lineage>
</organism>
<dbReference type="CDD" id="cd01948">
    <property type="entry name" value="EAL"/>
    <property type="match status" value="1"/>
</dbReference>
<gene>
    <name evidence="2" type="ORF">ASILVAE211_10300</name>
</gene>
<dbReference type="InterPro" id="IPR001633">
    <property type="entry name" value="EAL_dom"/>
</dbReference>
<reference evidence="2" key="2">
    <citation type="submission" date="2021-01" db="EMBL/GenBank/DDBJ databases">
        <authorList>
            <person name="Mieszkin S."/>
            <person name="Pouder E."/>
            <person name="Alain K."/>
        </authorList>
    </citation>
    <scope>NUCLEOTIDE SEQUENCE</scope>
    <source>
        <strain evidence="2">HW T2.11</strain>
    </source>
</reference>
<dbReference type="PANTHER" id="PTHR44757">
    <property type="entry name" value="DIGUANYLATE CYCLASE DGCP"/>
    <property type="match status" value="1"/>
</dbReference>
<dbReference type="PROSITE" id="PS50883">
    <property type="entry name" value="EAL"/>
    <property type="match status" value="1"/>
</dbReference>
<dbReference type="SUPFAM" id="SSF141868">
    <property type="entry name" value="EAL domain-like"/>
    <property type="match status" value="1"/>
</dbReference>
<dbReference type="AlphaFoldDB" id="A0A963YSF5"/>
<comment type="caution">
    <text evidence="2">The sequence shown here is derived from an EMBL/GenBank/DDBJ whole genome shotgun (WGS) entry which is preliminary data.</text>
</comment>
<dbReference type="SMART" id="SM00052">
    <property type="entry name" value="EAL"/>
    <property type="match status" value="1"/>
</dbReference>
<keyword evidence="3" id="KW-1185">Reference proteome</keyword>
<evidence type="ECO:0000313" key="2">
    <source>
        <dbReference type="EMBL" id="MCB8875573.1"/>
    </source>
</evidence>
<evidence type="ECO:0000313" key="3">
    <source>
        <dbReference type="Proteomes" id="UP000708298"/>
    </source>
</evidence>
<accession>A0A963YSF5</accession>
<reference evidence="2" key="1">
    <citation type="journal article" date="2021" name="Microorganisms">
        <title>Acidisoma silvae sp. nov. and Acidisomacellulosilytica sp. nov., Two Acidophilic Bacteria Isolated from Decaying Wood, Hydrolyzing Cellulose and Producing Poly-3-hydroxybutyrate.</title>
        <authorList>
            <person name="Mieszkin S."/>
            <person name="Pouder E."/>
            <person name="Uroz S."/>
            <person name="Simon-Colin C."/>
            <person name="Alain K."/>
        </authorList>
    </citation>
    <scope>NUCLEOTIDE SEQUENCE</scope>
    <source>
        <strain evidence="2">HW T2.11</strain>
    </source>
</reference>
<evidence type="ECO:0000259" key="1">
    <source>
        <dbReference type="PROSITE" id="PS50883"/>
    </source>
</evidence>
<proteinExistence type="predicted"/>
<name>A0A963YSF5_9PROT</name>
<dbReference type="EMBL" id="JAESVB010000003">
    <property type="protein sequence ID" value="MCB8875573.1"/>
    <property type="molecule type" value="Genomic_DNA"/>
</dbReference>